<gene>
    <name evidence="1" type="ORF">ACFO4O_08600</name>
</gene>
<dbReference type="RefSeq" id="WP_382407437.1">
    <property type="nucleotide sequence ID" value="NZ_JBHSGU010000002.1"/>
</dbReference>
<name>A0ABV9LUM3_9ALTE</name>
<keyword evidence="2" id="KW-1185">Reference proteome</keyword>
<comment type="caution">
    <text evidence="1">The sequence shown here is derived from an EMBL/GenBank/DDBJ whole genome shotgun (WGS) entry which is preliminary data.</text>
</comment>
<dbReference type="Proteomes" id="UP001595897">
    <property type="component" value="Unassembled WGS sequence"/>
</dbReference>
<dbReference type="EMBL" id="JBHSGU010000002">
    <property type="protein sequence ID" value="MFC4700212.1"/>
    <property type="molecule type" value="Genomic_DNA"/>
</dbReference>
<accession>A0ABV9LUM3</accession>
<proteinExistence type="predicted"/>
<evidence type="ECO:0000313" key="2">
    <source>
        <dbReference type="Proteomes" id="UP001595897"/>
    </source>
</evidence>
<reference evidence="2" key="1">
    <citation type="journal article" date="2019" name="Int. J. Syst. Evol. Microbiol.">
        <title>The Global Catalogue of Microorganisms (GCM) 10K type strain sequencing project: providing services to taxonomists for standard genome sequencing and annotation.</title>
        <authorList>
            <consortium name="The Broad Institute Genomics Platform"/>
            <consortium name="The Broad Institute Genome Sequencing Center for Infectious Disease"/>
            <person name="Wu L."/>
            <person name="Ma J."/>
        </authorList>
    </citation>
    <scope>NUCLEOTIDE SEQUENCE [LARGE SCALE GENOMIC DNA]</scope>
    <source>
        <strain evidence="2">KACC 12507</strain>
    </source>
</reference>
<organism evidence="1 2">
    <name type="scientific">Glaciecola siphonariae</name>
    <dbReference type="NCBI Taxonomy" id="521012"/>
    <lineage>
        <taxon>Bacteria</taxon>
        <taxon>Pseudomonadati</taxon>
        <taxon>Pseudomonadota</taxon>
        <taxon>Gammaproteobacteria</taxon>
        <taxon>Alteromonadales</taxon>
        <taxon>Alteromonadaceae</taxon>
        <taxon>Glaciecola</taxon>
    </lineage>
</organism>
<sequence>MIDIDRRTGGSGTSKAFYIWADKGQRRFMQEAERLRALSK</sequence>
<evidence type="ECO:0000313" key="1">
    <source>
        <dbReference type="EMBL" id="MFC4700212.1"/>
    </source>
</evidence>
<protein>
    <submittedName>
        <fullName evidence="1">Uncharacterized protein</fullName>
    </submittedName>
</protein>